<protein>
    <submittedName>
        <fullName evidence="2">Uncharacterized protein</fullName>
    </submittedName>
</protein>
<evidence type="ECO:0000313" key="2">
    <source>
        <dbReference type="EMBL" id="KAK0626459.1"/>
    </source>
</evidence>
<dbReference type="EMBL" id="JAULSU010000002">
    <property type="protein sequence ID" value="KAK0626459.1"/>
    <property type="molecule type" value="Genomic_DNA"/>
</dbReference>
<accession>A0AA39X367</accession>
<keyword evidence="3" id="KW-1185">Reference proteome</keyword>
<gene>
    <name evidence="2" type="ORF">B0T14DRAFT_104839</name>
</gene>
<proteinExistence type="predicted"/>
<organism evidence="2 3">
    <name type="scientific">Immersiella caudata</name>
    <dbReference type="NCBI Taxonomy" id="314043"/>
    <lineage>
        <taxon>Eukaryota</taxon>
        <taxon>Fungi</taxon>
        <taxon>Dikarya</taxon>
        <taxon>Ascomycota</taxon>
        <taxon>Pezizomycotina</taxon>
        <taxon>Sordariomycetes</taxon>
        <taxon>Sordariomycetidae</taxon>
        <taxon>Sordariales</taxon>
        <taxon>Lasiosphaeriaceae</taxon>
        <taxon>Immersiella</taxon>
    </lineage>
</organism>
<feature type="compositionally biased region" description="Basic residues" evidence="1">
    <location>
        <begin position="41"/>
        <end position="50"/>
    </location>
</feature>
<feature type="region of interest" description="Disordered" evidence="1">
    <location>
        <begin position="41"/>
        <end position="70"/>
    </location>
</feature>
<reference evidence="2" key="1">
    <citation type="submission" date="2023-06" db="EMBL/GenBank/DDBJ databases">
        <title>Genome-scale phylogeny and comparative genomics of the fungal order Sordariales.</title>
        <authorList>
            <consortium name="Lawrence Berkeley National Laboratory"/>
            <person name="Hensen N."/>
            <person name="Bonometti L."/>
            <person name="Westerberg I."/>
            <person name="Brannstrom I.O."/>
            <person name="Guillou S."/>
            <person name="Cros-Aarteil S."/>
            <person name="Calhoun S."/>
            <person name="Haridas S."/>
            <person name="Kuo A."/>
            <person name="Mondo S."/>
            <person name="Pangilinan J."/>
            <person name="Riley R."/>
            <person name="Labutti K."/>
            <person name="Andreopoulos B."/>
            <person name="Lipzen A."/>
            <person name="Chen C."/>
            <person name="Yanf M."/>
            <person name="Daum C."/>
            <person name="Ng V."/>
            <person name="Clum A."/>
            <person name="Steindorff A."/>
            <person name="Ohm R."/>
            <person name="Martin F."/>
            <person name="Silar P."/>
            <person name="Natvig D."/>
            <person name="Lalanne C."/>
            <person name="Gautier V."/>
            <person name="Ament-Velasquez S.L."/>
            <person name="Kruys A."/>
            <person name="Hutchinson M.I."/>
            <person name="Powell A.J."/>
            <person name="Barry K."/>
            <person name="Miller A.N."/>
            <person name="Grigoriev I.V."/>
            <person name="Debuchy R."/>
            <person name="Gladieux P."/>
            <person name="Thoren M.H."/>
            <person name="Johannesson H."/>
        </authorList>
    </citation>
    <scope>NUCLEOTIDE SEQUENCE</scope>
    <source>
        <strain evidence="2">CBS 606.72</strain>
    </source>
</reference>
<comment type="caution">
    <text evidence="2">The sequence shown here is derived from an EMBL/GenBank/DDBJ whole genome shotgun (WGS) entry which is preliminary data.</text>
</comment>
<sequence length="217" mass="25005">MVVVLSLCPPPLFWAWAKPPLFRRLTQQDTVDIHVLRNKKANKKTHRQMHKTPLFQGPSDKPDRSKHHRQYHRPIGPCTVLHTSRHHSSNASRIPHPASRIPQSSHLLLRCFLLSSQPPKRVPCPTIGPRSAVTLHPPPPLHFHHVLHTGISRLTEALFISPVVFLPPICIEYEGITTHKHTHDAYTSTARLQRLAVRRELCMLHFPQIPFFQIRRV</sequence>
<evidence type="ECO:0000256" key="1">
    <source>
        <dbReference type="SAM" id="MobiDB-lite"/>
    </source>
</evidence>
<dbReference type="Proteomes" id="UP001175000">
    <property type="component" value="Unassembled WGS sequence"/>
</dbReference>
<name>A0AA39X367_9PEZI</name>
<dbReference type="AlphaFoldDB" id="A0AA39X367"/>
<evidence type="ECO:0000313" key="3">
    <source>
        <dbReference type="Proteomes" id="UP001175000"/>
    </source>
</evidence>